<feature type="domain" description="GHMP kinase C-terminal" evidence="15">
    <location>
        <begin position="206"/>
        <end position="281"/>
    </location>
</feature>
<keyword evidence="17" id="KW-1185">Reference proteome</keyword>
<dbReference type="InterPro" id="IPR006203">
    <property type="entry name" value="GHMP_knse_ATP-bd_CS"/>
</dbReference>
<dbReference type="GO" id="GO:0004413">
    <property type="term" value="F:homoserine kinase activity"/>
    <property type="evidence" value="ECO:0007669"/>
    <property type="project" value="UniProtKB-EC"/>
</dbReference>
<keyword evidence="13" id="KW-0963">Cytoplasm</keyword>
<keyword evidence="8 13" id="KW-0547">Nucleotide-binding</keyword>
<evidence type="ECO:0000313" key="16">
    <source>
        <dbReference type="EMBL" id="MBE9255422.1"/>
    </source>
</evidence>
<comment type="similarity">
    <text evidence="2 13">Belongs to the GHMP kinase family. Homoserine kinase subfamily.</text>
</comment>
<dbReference type="RefSeq" id="WP_194020794.1">
    <property type="nucleotide sequence ID" value="NZ_JADEVV010000062.1"/>
</dbReference>
<feature type="domain" description="GHMP kinase N-terminal" evidence="14">
    <location>
        <begin position="62"/>
        <end position="144"/>
    </location>
</feature>
<sequence>MVSFTVSVPATTANIGPGFDCLGAALGLYNHVTVTSPTDPEVDLLIEARGRDGEKISTDKDNLLYQAIAYFYQQTGQAVPPLKLEIDLEIPLARGLGSSATAIVGGLLAANQAAGNPCTEEEILQMAIAMEGHPDNVAPALLGGCQLAVKNGDHWQLVALDWPSQFVPVLAIPNFELSTEAARAVLPHQYDRSAAIFNASHLALLVQAFNQNRGDWLALALQDQIHQPYRQSLIPAYDQLHQAALAAGAYNLVISGAGPTLLAIADEVRAPQVASTLVETWQNAGIEAESHCLPIDTKGATITKLR</sequence>
<keyword evidence="10 13" id="KW-0067">ATP-binding</keyword>
<keyword evidence="6 13" id="KW-0808">Transferase</keyword>
<organism evidence="16 17">
    <name type="scientific">Synechocystis salina LEGE 00031</name>
    <dbReference type="NCBI Taxonomy" id="1828736"/>
    <lineage>
        <taxon>Bacteria</taxon>
        <taxon>Bacillati</taxon>
        <taxon>Cyanobacteriota</taxon>
        <taxon>Cyanophyceae</taxon>
        <taxon>Synechococcales</taxon>
        <taxon>Merismopediaceae</taxon>
        <taxon>Synechocystis</taxon>
    </lineage>
</organism>
<dbReference type="PANTHER" id="PTHR20861:SF1">
    <property type="entry name" value="HOMOSERINE KINASE"/>
    <property type="match status" value="1"/>
</dbReference>
<dbReference type="InterPro" id="IPR014721">
    <property type="entry name" value="Ribsml_uS5_D2-typ_fold_subgr"/>
</dbReference>
<comment type="catalytic activity">
    <reaction evidence="11 13">
        <text>L-homoserine + ATP = O-phospho-L-homoserine + ADP + H(+)</text>
        <dbReference type="Rhea" id="RHEA:13985"/>
        <dbReference type="ChEBI" id="CHEBI:15378"/>
        <dbReference type="ChEBI" id="CHEBI:30616"/>
        <dbReference type="ChEBI" id="CHEBI:57476"/>
        <dbReference type="ChEBI" id="CHEBI:57590"/>
        <dbReference type="ChEBI" id="CHEBI:456216"/>
        <dbReference type="EC" id="2.7.1.39"/>
    </reaction>
</comment>
<evidence type="ECO:0000313" key="17">
    <source>
        <dbReference type="Proteomes" id="UP000658720"/>
    </source>
</evidence>
<dbReference type="InterPro" id="IPR006204">
    <property type="entry name" value="GHMP_kinase_N_dom"/>
</dbReference>
<dbReference type="Pfam" id="PF00288">
    <property type="entry name" value="GHMP_kinases_N"/>
    <property type="match status" value="1"/>
</dbReference>
<evidence type="ECO:0000256" key="10">
    <source>
        <dbReference type="ARBA" id="ARBA00022840"/>
    </source>
</evidence>
<comment type="subcellular location">
    <subcellularLocation>
        <location evidence="13">Cytoplasm</location>
    </subcellularLocation>
</comment>
<evidence type="ECO:0000259" key="15">
    <source>
        <dbReference type="Pfam" id="PF08544"/>
    </source>
</evidence>
<dbReference type="PRINTS" id="PR00958">
    <property type="entry name" value="HOMSERKINASE"/>
</dbReference>
<comment type="function">
    <text evidence="12 13">Catalyzes the ATP-dependent phosphorylation of L-homoserine to L-homoserine phosphate.</text>
</comment>
<gene>
    <name evidence="13 16" type="primary">thrB</name>
    <name evidence="16" type="ORF">IQ217_16575</name>
</gene>
<evidence type="ECO:0000256" key="4">
    <source>
        <dbReference type="ARBA" id="ARBA00017858"/>
    </source>
</evidence>
<dbReference type="InterPro" id="IPR036554">
    <property type="entry name" value="GHMP_kinase_C_sf"/>
</dbReference>
<protein>
    <recommendedName>
        <fullName evidence="4 13">Homoserine kinase</fullName>
        <shortName evidence="13">HK</shortName>
        <shortName evidence="13">HSK</shortName>
        <ecNumber evidence="3 13">2.7.1.39</ecNumber>
    </recommendedName>
</protein>
<dbReference type="Pfam" id="PF08544">
    <property type="entry name" value="GHMP_kinases_C"/>
    <property type="match status" value="1"/>
</dbReference>
<accession>A0ABR9VVP3</accession>
<dbReference type="Gene3D" id="3.30.230.10">
    <property type="match status" value="1"/>
</dbReference>
<evidence type="ECO:0000259" key="14">
    <source>
        <dbReference type="Pfam" id="PF00288"/>
    </source>
</evidence>
<dbReference type="SUPFAM" id="SSF54211">
    <property type="entry name" value="Ribosomal protein S5 domain 2-like"/>
    <property type="match status" value="1"/>
</dbReference>
<dbReference type="InterPro" id="IPR020568">
    <property type="entry name" value="Ribosomal_Su5_D2-typ_SF"/>
</dbReference>
<keyword evidence="9 13" id="KW-0418">Kinase</keyword>
<dbReference type="PROSITE" id="PS00627">
    <property type="entry name" value="GHMP_KINASES_ATP"/>
    <property type="match status" value="1"/>
</dbReference>
<evidence type="ECO:0000256" key="1">
    <source>
        <dbReference type="ARBA" id="ARBA00005015"/>
    </source>
</evidence>
<dbReference type="PANTHER" id="PTHR20861">
    <property type="entry name" value="HOMOSERINE/4-DIPHOSPHOCYTIDYL-2-C-METHYL-D-ERYTHRITOL KINASE"/>
    <property type="match status" value="1"/>
</dbReference>
<evidence type="ECO:0000256" key="8">
    <source>
        <dbReference type="ARBA" id="ARBA00022741"/>
    </source>
</evidence>
<comment type="pathway">
    <text evidence="1 13">Amino-acid biosynthesis; L-threonine biosynthesis; L-threonine from L-aspartate: step 4/5.</text>
</comment>
<evidence type="ECO:0000256" key="13">
    <source>
        <dbReference type="HAMAP-Rule" id="MF_00384"/>
    </source>
</evidence>
<keyword evidence="7 13" id="KW-0791">Threonine biosynthesis</keyword>
<dbReference type="EC" id="2.7.1.39" evidence="3 13"/>
<dbReference type="EMBL" id="JADEVV010000062">
    <property type="protein sequence ID" value="MBE9255422.1"/>
    <property type="molecule type" value="Genomic_DNA"/>
</dbReference>
<dbReference type="NCBIfam" id="TIGR00191">
    <property type="entry name" value="thrB"/>
    <property type="match status" value="1"/>
</dbReference>
<dbReference type="HAMAP" id="MF_00384">
    <property type="entry name" value="Homoser_kinase"/>
    <property type="match status" value="1"/>
</dbReference>
<evidence type="ECO:0000256" key="6">
    <source>
        <dbReference type="ARBA" id="ARBA00022679"/>
    </source>
</evidence>
<evidence type="ECO:0000256" key="3">
    <source>
        <dbReference type="ARBA" id="ARBA00012078"/>
    </source>
</evidence>
<dbReference type="SUPFAM" id="SSF55060">
    <property type="entry name" value="GHMP Kinase, C-terminal domain"/>
    <property type="match status" value="1"/>
</dbReference>
<evidence type="ECO:0000256" key="7">
    <source>
        <dbReference type="ARBA" id="ARBA00022697"/>
    </source>
</evidence>
<comment type="caution">
    <text evidence="16">The sequence shown here is derived from an EMBL/GenBank/DDBJ whole genome shotgun (WGS) entry which is preliminary data.</text>
</comment>
<dbReference type="Gene3D" id="3.30.70.890">
    <property type="entry name" value="GHMP kinase, C-terminal domain"/>
    <property type="match status" value="1"/>
</dbReference>
<evidence type="ECO:0000256" key="5">
    <source>
        <dbReference type="ARBA" id="ARBA00022605"/>
    </source>
</evidence>
<dbReference type="PIRSF" id="PIRSF000676">
    <property type="entry name" value="Homoser_kin"/>
    <property type="match status" value="1"/>
</dbReference>
<dbReference type="InterPro" id="IPR013750">
    <property type="entry name" value="GHMP_kinase_C_dom"/>
</dbReference>
<dbReference type="InterPro" id="IPR000870">
    <property type="entry name" value="Homoserine_kinase"/>
</dbReference>
<evidence type="ECO:0000256" key="2">
    <source>
        <dbReference type="ARBA" id="ARBA00007370"/>
    </source>
</evidence>
<evidence type="ECO:0000256" key="12">
    <source>
        <dbReference type="ARBA" id="ARBA00049954"/>
    </source>
</evidence>
<dbReference type="Proteomes" id="UP000658720">
    <property type="component" value="Unassembled WGS sequence"/>
</dbReference>
<proteinExistence type="inferred from homology"/>
<evidence type="ECO:0000256" key="9">
    <source>
        <dbReference type="ARBA" id="ARBA00022777"/>
    </source>
</evidence>
<keyword evidence="5 13" id="KW-0028">Amino-acid biosynthesis</keyword>
<dbReference type="NCBIfam" id="NF002288">
    <property type="entry name" value="PRK01212.1-4"/>
    <property type="match status" value="1"/>
</dbReference>
<evidence type="ECO:0000256" key="11">
    <source>
        <dbReference type="ARBA" id="ARBA00049375"/>
    </source>
</evidence>
<feature type="binding site" evidence="13">
    <location>
        <begin position="91"/>
        <end position="101"/>
    </location>
    <ligand>
        <name>ATP</name>
        <dbReference type="ChEBI" id="CHEBI:30616"/>
    </ligand>
</feature>
<name>A0ABR9VVP3_9SYNC</name>
<reference evidence="16 17" key="1">
    <citation type="submission" date="2020-10" db="EMBL/GenBank/DDBJ databases">
        <authorList>
            <person name="Castelo-Branco R."/>
            <person name="Eusebio N."/>
            <person name="Adriana R."/>
            <person name="Vieira A."/>
            <person name="Brugerolle De Fraissinette N."/>
            <person name="Rezende De Castro R."/>
            <person name="Schneider M.P."/>
            <person name="Vasconcelos V."/>
            <person name="Leao P.N."/>
        </authorList>
    </citation>
    <scope>NUCLEOTIDE SEQUENCE [LARGE SCALE GENOMIC DNA]</scope>
    <source>
        <strain evidence="16 17">LEGE 00031</strain>
    </source>
</reference>